<proteinExistence type="predicted"/>
<organism evidence="1 2">
    <name type="scientific">Pseudomonas phage vB_PaeM_PA5oct</name>
    <dbReference type="NCBI Taxonomy" id="2163605"/>
    <lineage>
        <taxon>Viruses</taxon>
        <taxon>Duplodnaviria</taxon>
        <taxon>Heunggongvirae</taxon>
        <taxon>Uroviricota</taxon>
        <taxon>Caudoviricetes</taxon>
        <taxon>Arenbergviridae</taxon>
        <taxon>Wroclawvirus</taxon>
        <taxon>Wroclawvirus PA5oct</taxon>
    </lineage>
</organism>
<name>A0A4Y5JWS2_9CAUD</name>
<evidence type="ECO:0000313" key="1">
    <source>
        <dbReference type="EMBL" id="QCG75903.1"/>
    </source>
</evidence>
<reference evidence="2" key="1">
    <citation type="journal article" date="2020" name="bioRxiv">
        <title>Integrative omics analysis of Pseudomonas aeruginosa virus PA5oct highlights the molecular complexity of jumbo phages.</title>
        <authorList>
            <person name="Lood C."/>
            <person name="Danis-Wlodarczyk K."/>
            <person name="Blasdel B.G."/>
            <person name="Jang H.B."/>
            <person name="Vandenheuvel D."/>
            <person name="Briers Y."/>
            <person name="Noben J.-P."/>
            <person name="van Noort V."/>
            <person name="Drulis-Kawa Z."/>
            <person name="Lavigne R."/>
        </authorList>
    </citation>
    <scope>NUCLEOTIDE SEQUENCE [LARGE SCALE GENOMIC DNA]</scope>
</reference>
<keyword evidence="2" id="KW-1185">Reference proteome</keyword>
<sequence length="55" mass="6389">MFINKNIINHDIHYDMLQVSLCAHRIDSSLCSTYLLACIYNSNEKIIIISVAYLR</sequence>
<dbReference type="EMBL" id="MK797984">
    <property type="protein sequence ID" value="QCG75903.1"/>
    <property type="molecule type" value="Genomic_DNA"/>
</dbReference>
<evidence type="ECO:0000313" key="2">
    <source>
        <dbReference type="Proteomes" id="UP000316733"/>
    </source>
</evidence>
<dbReference type="Proteomes" id="UP000316733">
    <property type="component" value="Segment"/>
</dbReference>
<accession>A0A4Y5JWS2</accession>
<protein>
    <submittedName>
        <fullName evidence="1">Uncharacterized protein</fullName>
    </submittedName>
</protein>
<gene>
    <name evidence="1" type="ORF">EST35_0019</name>
</gene>